<dbReference type="AlphaFoldDB" id="A0A2S1RAI5"/>
<dbReference type="SMART" id="SM00903">
    <property type="entry name" value="Flavin_Reduct"/>
    <property type="match status" value="1"/>
</dbReference>
<organism evidence="4 5">
    <name type="scientific">Dietzia lutea</name>
    <dbReference type="NCBI Taxonomy" id="546160"/>
    <lineage>
        <taxon>Bacteria</taxon>
        <taxon>Bacillati</taxon>
        <taxon>Actinomycetota</taxon>
        <taxon>Actinomycetes</taxon>
        <taxon>Mycobacteriales</taxon>
        <taxon>Dietziaceae</taxon>
        <taxon>Dietzia</taxon>
    </lineage>
</organism>
<sequence>MPDGDFESLLASVDPAMIVVTTTADGTRGGCLVGFHAQSSISAQHYSVWLSKANHTYRVGLRATHFAVHFLTSSDLALAEHFGTQSGEDVDKFADLDLVADDTGVPLVGECANRIVLERIAVLDDGGDHVCVTTRVHSTHFGGDFTPLRLSDVAHLDAGHDSEERAIEP</sequence>
<feature type="domain" description="Flavin reductase like" evidence="3">
    <location>
        <begin position="10"/>
        <end position="157"/>
    </location>
</feature>
<dbReference type="GO" id="GO:0010181">
    <property type="term" value="F:FMN binding"/>
    <property type="evidence" value="ECO:0007669"/>
    <property type="project" value="InterPro"/>
</dbReference>
<dbReference type="KEGG" id="dlu:A6035_14995"/>
<dbReference type="GO" id="GO:0042602">
    <property type="term" value="F:riboflavin reductase (NADPH) activity"/>
    <property type="evidence" value="ECO:0007669"/>
    <property type="project" value="TreeGrafter"/>
</dbReference>
<dbReference type="Proteomes" id="UP000244928">
    <property type="component" value="Chromosome"/>
</dbReference>
<dbReference type="OrthoDB" id="3176898at2"/>
<protein>
    <submittedName>
        <fullName evidence="4">Flavin oxidoreductase</fullName>
    </submittedName>
</protein>
<reference evidence="4 5" key="1">
    <citation type="submission" date="2016-04" db="EMBL/GenBank/DDBJ databases">
        <title>Complete genome sequence of Dietzia lutea YIM 80766T, a strain isolated from desert soil in Egypt.</title>
        <authorList>
            <person name="Zhao J."/>
            <person name="Hu B."/>
            <person name="Geng S."/>
            <person name="Nie Y."/>
            <person name="Tang Y."/>
        </authorList>
    </citation>
    <scope>NUCLEOTIDE SEQUENCE [LARGE SCALE GENOMIC DNA]</scope>
    <source>
        <strain evidence="4 5">YIM 80766</strain>
    </source>
</reference>
<dbReference type="RefSeq" id="WP_108848623.1">
    <property type="nucleotide sequence ID" value="NZ_CP015449.1"/>
</dbReference>
<dbReference type="SUPFAM" id="SSF50475">
    <property type="entry name" value="FMN-binding split barrel"/>
    <property type="match status" value="1"/>
</dbReference>
<dbReference type="PANTHER" id="PTHR30466">
    <property type="entry name" value="FLAVIN REDUCTASE"/>
    <property type="match status" value="1"/>
</dbReference>
<evidence type="ECO:0000259" key="3">
    <source>
        <dbReference type="SMART" id="SM00903"/>
    </source>
</evidence>
<gene>
    <name evidence="4" type="ORF">A6035_14995</name>
</gene>
<evidence type="ECO:0000256" key="2">
    <source>
        <dbReference type="ARBA" id="ARBA00023002"/>
    </source>
</evidence>
<dbReference type="InterPro" id="IPR002563">
    <property type="entry name" value="Flavin_Rdtase-like_dom"/>
</dbReference>
<dbReference type="EMBL" id="CP015449">
    <property type="protein sequence ID" value="AWH93272.1"/>
    <property type="molecule type" value="Genomic_DNA"/>
</dbReference>
<dbReference type="PANTHER" id="PTHR30466:SF15">
    <property type="entry name" value="POSSIBLE OXIDOREDUCTASE"/>
    <property type="match status" value="1"/>
</dbReference>
<comment type="similarity">
    <text evidence="1">Belongs to the non-flavoprotein flavin reductase family.</text>
</comment>
<evidence type="ECO:0000313" key="4">
    <source>
        <dbReference type="EMBL" id="AWH93272.1"/>
    </source>
</evidence>
<accession>A0A2S1RAI5</accession>
<evidence type="ECO:0000256" key="1">
    <source>
        <dbReference type="ARBA" id="ARBA00008898"/>
    </source>
</evidence>
<dbReference type="InterPro" id="IPR012349">
    <property type="entry name" value="Split_barrel_FMN-bd"/>
</dbReference>
<evidence type="ECO:0000313" key="5">
    <source>
        <dbReference type="Proteomes" id="UP000244928"/>
    </source>
</evidence>
<dbReference type="InterPro" id="IPR050268">
    <property type="entry name" value="NADH-dep_flavin_reductase"/>
</dbReference>
<keyword evidence="5" id="KW-1185">Reference proteome</keyword>
<dbReference type="Pfam" id="PF01613">
    <property type="entry name" value="Flavin_Reduct"/>
    <property type="match status" value="1"/>
</dbReference>
<keyword evidence="2" id="KW-0560">Oxidoreductase</keyword>
<proteinExistence type="inferred from homology"/>
<name>A0A2S1RAI5_9ACTN</name>
<dbReference type="Gene3D" id="2.30.110.10">
    <property type="entry name" value="Electron Transport, Fmn-binding Protein, Chain A"/>
    <property type="match status" value="1"/>
</dbReference>